<reference evidence="2 3" key="2">
    <citation type="submission" date="2018-11" db="EMBL/GenBank/DDBJ databases">
        <authorList>
            <consortium name="Pathogen Informatics"/>
        </authorList>
    </citation>
    <scope>NUCLEOTIDE SEQUENCE [LARGE SCALE GENOMIC DNA]</scope>
</reference>
<dbReference type="EMBL" id="UYYF01000191">
    <property type="protein sequence ID" value="VDM96927.1"/>
    <property type="molecule type" value="Genomic_DNA"/>
</dbReference>
<sequence>MKSLTIISAAILMYMTEANNHCRRYHSCITGARNDYEQCVGGAVAAIIADSGNTDAINFWFRRLERVGRCETRLSREVADYRFAQQQEDAAILKCTDIFAVHPSFKDISYIKKIACAGMSTSWDLKNLIDDIMVKPSQCRELYDLQIQRCSFLLSCCPIYSMCMASVSLNFTIHSKVMNLKKKIADAAKQCLALNSAILNEAEMHDCVLVQASNNKRNKSSDCGMNNSKVAINPQIKFFNISDSDNDNVEEMGASVYLITRPTLISLSSGSLTQAELYKRHDLKKNEEMFPVMTISGIECRNSELDATGSFSYGANTGFARNEKQTITTEPENKKSLSDLERNLNNGAGTYIEALSKPIHYPTEVMIKAAITTSTEVLKKEYLLSTTSVATSLQLMPEFPKMNLTDVAKQSVLNKASSTNFVSQSNTKEVKSMRRLFSEPQLTMKLLLKSGTTPTPAERLSATSESSFASSYTVSDKVPATPISSLKDNSYLASRITAISSSRAVSLSNPKLNAEDKNIIQSALSLIKKKEEQYTLLSQHAALEERKEVPEKKYTQRISASSKNDHISQTAVLLSNDTSLLTDFESESLTSAQVTKSSKFSLQDTTPIIPSTTKITEDKKPDISGKISLNEILSPKIFAILFPKLKNVSAISIEETELTTVPYNPSVNESEVSKELWNKVNEKDASQFSAVDLVHLTERQSLSFCENLLACEEKSKQKELECQRQNVFPNLMSESKMGLSNMSVQAELMINSVLTGATEAVSKACMRPITSIILQQLAELLDEMKSRLKSCTYRAASTRNLIPIHDKVICETLMLNTFVEIENGSNQDNFVHLITRQNANDYCIARTAPIKEQCAMMKQCCPSHDECSDLMTHTSTAKQYNEILDRTKQIQNDCERKIMAILHSLHSDIVLLSSHE</sequence>
<accession>A0A0N5CMS6</accession>
<organism evidence="4">
    <name type="scientific">Thelazia callipaeda</name>
    <name type="common">Oriental eyeworm</name>
    <name type="synonym">Parasitic nematode</name>
    <dbReference type="NCBI Taxonomy" id="103827"/>
    <lineage>
        <taxon>Eukaryota</taxon>
        <taxon>Metazoa</taxon>
        <taxon>Ecdysozoa</taxon>
        <taxon>Nematoda</taxon>
        <taxon>Chromadorea</taxon>
        <taxon>Rhabditida</taxon>
        <taxon>Spirurina</taxon>
        <taxon>Spiruromorpha</taxon>
        <taxon>Thelazioidea</taxon>
        <taxon>Thelaziidae</taxon>
        <taxon>Thelazia</taxon>
    </lineage>
</organism>
<proteinExistence type="predicted"/>
<name>A0A0N5CMS6_THECL</name>
<evidence type="ECO:0000313" key="4">
    <source>
        <dbReference type="WBParaSite" id="TCLT_0000146401-mRNA-1"/>
    </source>
</evidence>
<protein>
    <submittedName>
        <fullName evidence="4">DUF19 domain-containing protein</fullName>
    </submittedName>
</protein>
<keyword evidence="3" id="KW-1185">Reference proteome</keyword>
<reference evidence="4" key="1">
    <citation type="submission" date="2017-02" db="UniProtKB">
        <authorList>
            <consortium name="WormBaseParasite"/>
        </authorList>
    </citation>
    <scope>IDENTIFICATION</scope>
</reference>
<dbReference type="AlphaFoldDB" id="A0A0N5CMS6"/>
<evidence type="ECO:0000313" key="2">
    <source>
        <dbReference type="EMBL" id="VDM96927.1"/>
    </source>
</evidence>
<feature type="chain" id="PRO_5043126346" evidence="1">
    <location>
        <begin position="19"/>
        <end position="916"/>
    </location>
</feature>
<keyword evidence="1" id="KW-0732">Signal</keyword>
<evidence type="ECO:0000313" key="3">
    <source>
        <dbReference type="Proteomes" id="UP000276776"/>
    </source>
</evidence>
<evidence type="ECO:0000256" key="1">
    <source>
        <dbReference type="SAM" id="SignalP"/>
    </source>
</evidence>
<dbReference type="OrthoDB" id="5871968at2759"/>
<dbReference type="WBParaSite" id="TCLT_0000146401-mRNA-1">
    <property type="protein sequence ID" value="TCLT_0000146401-mRNA-1"/>
    <property type="gene ID" value="TCLT_0000146401"/>
</dbReference>
<dbReference type="Proteomes" id="UP000276776">
    <property type="component" value="Unassembled WGS sequence"/>
</dbReference>
<gene>
    <name evidence="2" type="ORF">TCLT_LOCUS1465</name>
</gene>
<feature type="signal peptide" evidence="1">
    <location>
        <begin position="1"/>
        <end position="18"/>
    </location>
</feature>